<feature type="compositionally biased region" description="Basic and acidic residues" evidence="1">
    <location>
        <begin position="359"/>
        <end position="368"/>
    </location>
</feature>
<feature type="compositionally biased region" description="Basic and acidic residues" evidence="1">
    <location>
        <begin position="94"/>
        <end position="105"/>
    </location>
</feature>
<feature type="region of interest" description="Disordered" evidence="1">
    <location>
        <begin position="314"/>
        <end position="368"/>
    </location>
</feature>
<dbReference type="AlphaFoldDB" id="A0AAE0YU66"/>
<accession>A0AAE0YU66</accession>
<protein>
    <submittedName>
        <fullName evidence="2">Uncharacterized protein</fullName>
    </submittedName>
</protein>
<feature type="compositionally biased region" description="Gly residues" evidence="1">
    <location>
        <begin position="110"/>
        <end position="121"/>
    </location>
</feature>
<reference evidence="2" key="1">
    <citation type="journal article" date="2023" name="G3 (Bethesda)">
        <title>A reference genome for the long-term kleptoplast-retaining sea slug Elysia crispata morphotype clarki.</title>
        <authorList>
            <person name="Eastman K.E."/>
            <person name="Pendleton A.L."/>
            <person name="Shaikh M.A."/>
            <person name="Suttiyut T."/>
            <person name="Ogas R."/>
            <person name="Tomko P."/>
            <person name="Gavelis G."/>
            <person name="Widhalm J.R."/>
            <person name="Wisecaver J.H."/>
        </authorList>
    </citation>
    <scope>NUCLEOTIDE SEQUENCE</scope>
    <source>
        <strain evidence="2">ECLA1</strain>
    </source>
</reference>
<organism evidence="2 3">
    <name type="scientific">Elysia crispata</name>
    <name type="common">lettuce slug</name>
    <dbReference type="NCBI Taxonomy" id="231223"/>
    <lineage>
        <taxon>Eukaryota</taxon>
        <taxon>Metazoa</taxon>
        <taxon>Spiralia</taxon>
        <taxon>Lophotrochozoa</taxon>
        <taxon>Mollusca</taxon>
        <taxon>Gastropoda</taxon>
        <taxon>Heterobranchia</taxon>
        <taxon>Euthyneura</taxon>
        <taxon>Panpulmonata</taxon>
        <taxon>Sacoglossa</taxon>
        <taxon>Placobranchoidea</taxon>
        <taxon>Plakobranchidae</taxon>
        <taxon>Elysia</taxon>
    </lineage>
</organism>
<keyword evidence="3" id="KW-1185">Reference proteome</keyword>
<evidence type="ECO:0000256" key="1">
    <source>
        <dbReference type="SAM" id="MobiDB-lite"/>
    </source>
</evidence>
<sequence length="742" mass="78122">LQKRLEDGDIPPTPSYTTLTVGDSMFSALRKTSITVSNITVKNSPCTSDTEDAGGGADGLGDHGVGGVNANSSQYGNLLDASVRQHHGKKKSGERKSAARGRFEDLGDGALAGRGENGGFGRPADSGSQSKAGSTGERKIIPGEEKKAKERRGNGSSGRLDKVNSAVGVLSKPRKSLGEIGGAWNTVESCDSDPEVTPTDVADDFVNAVKVLVRPPPAAPTNKIRSSEGQGRGGEDKEVPGVDLASLGENLVGFSSHFENGEEEALSAKRNRTKHQGESESFELSPSSLKRKRAVVSPPRLVLIQSDLSDSTLKDGSYIKDSGIPTDDRKLPHRSNQEGNGSLRRNSGTPEELESDTSDSSKVKSQVKKDSACYSMADSVGDTFEAAPRQLENGSIQNSITYNISANTASHCNTDNNNYIKAVSTPGHPAHFPPILHVTASSPGNSPTGLVGSGPSSGFTNGLNTDDLTGSSHDGPASSFMSYDGGNLGSNTNSSVTSASVSRDLPLVSHDREYTPVTFDMRGSEFNEASTSPKSPSPVNDSAPVITVQQEDGRHSGASKAWDVEASKPPSPENVSQSSLSKSNEGSVRVNGIGAAQCQTLYSVKNETPASLETDMGGDFWSNWTGPHSEIERNHAWFPQPNGKDFLVQNHHSSTHPALITVHNEDCPAASAKSKQRAGSPNTGGYTQTMDRSRDVTVGFIGNHRTDMGSNGAGSSKSSWSNGEGPVKTARRKHKGRRGAAR</sequence>
<feature type="compositionally biased region" description="Basic residues" evidence="1">
    <location>
        <begin position="729"/>
        <end position="742"/>
    </location>
</feature>
<feature type="region of interest" description="Disordered" evidence="1">
    <location>
        <begin position="42"/>
        <end position="167"/>
    </location>
</feature>
<feature type="compositionally biased region" description="Polar residues" evidence="1">
    <location>
        <begin position="573"/>
        <end position="586"/>
    </location>
</feature>
<feature type="compositionally biased region" description="Polar residues" evidence="1">
    <location>
        <begin position="337"/>
        <end position="349"/>
    </location>
</feature>
<feature type="region of interest" description="Disordered" evidence="1">
    <location>
        <begin position="550"/>
        <end position="586"/>
    </location>
</feature>
<proteinExistence type="predicted"/>
<feature type="compositionally biased region" description="Low complexity" evidence="1">
    <location>
        <begin position="709"/>
        <end position="725"/>
    </location>
</feature>
<feature type="region of interest" description="Disordered" evidence="1">
    <location>
        <begin position="453"/>
        <end position="486"/>
    </location>
</feature>
<feature type="compositionally biased region" description="Basic and acidic residues" evidence="1">
    <location>
        <begin position="136"/>
        <end position="153"/>
    </location>
</feature>
<feature type="region of interest" description="Disordered" evidence="1">
    <location>
        <begin position="212"/>
        <end position="296"/>
    </location>
</feature>
<gene>
    <name evidence="2" type="ORF">RRG08_016881</name>
</gene>
<comment type="caution">
    <text evidence="2">The sequence shown here is derived from an EMBL/GenBank/DDBJ whole genome shotgun (WGS) entry which is preliminary data.</text>
</comment>
<feature type="region of interest" description="Disordered" evidence="1">
    <location>
        <begin position="670"/>
        <end position="742"/>
    </location>
</feature>
<dbReference type="Proteomes" id="UP001283361">
    <property type="component" value="Unassembled WGS sequence"/>
</dbReference>
<feature type="compositionally biased region" description="Basic residues" evidence="1">
    <location>
        <begin position="84"/>
        <end position="93"/>
    </location>
</feature>
<feature type="non-terminal residue" evidence="2">
    <location>
        <position position="1"/>
    </location>
</feature>
<name>A0AAE0YU66_9GAST</name>
<dbReference type="EMBL" id="JAWDGP010005374">
    <property type="protein sequence ID" value="KAK3757399.1"/>
    <property type="molecule type" value="Genomic_DNA"/>
</dbReference>
<evidence type="ECO:0000313" key="2">
    <source>
        <dbReference type="EMBL" id="KAK3757399.1"/>
    </source>
</evidence>
<feature type="compositionally biased region" description="Polar residues" evidence="1">
    <location>
        <begin position="453"/>
        <end position="472"/>
    </location>
</feature>
<feature type="compositionally biased region" description="Polar residues" evidence="1">
    <location>
        <begin position="677"/>
        <end position="690"/>
    </location>
</feature>
<feature type="compositionally biased region" description="Gly residues" evidence="1">
    <location>
        <begin position="53"/>
        <end position="67"/>
    </location>
</feature>
<evidence type="ECO:0000313" key="3">
    <source>
        <dbReference type="Proteomes" id="UP001283361"/>
    </source>
</evidence>